<accession>A0A1B0C6D5</accession>
<organism evidence="2 3">
    <name type="scientific">Glossina palpalis gambiensis</name>
    <dbReference type="NCBI Taxonomy" id="67801"/>
    <lineage>
        <taxon>Eukaryota</taxon>
        <taxon>Metazoa</taxon>
        <taxon>Ecdysozoa</taxon>
        <taxon>Arthropoda</taxon>
        <taxon>Hexapoda</taxon>
        <taxon>Insecta</taxon>
        <taxon>Pterygota</taxon>
        <taxon>Neoptera</taxon>
        <taxon>Endopterygota</taxon>
        <taxon>Diptera</taxon>
        <taxon>Brachycera</taxon>
        <taxon>Muscomorpha</taxon>
        <taxon>Hippoboscoidea</taxon>
        <taxon>Glossinidae</taxon>
        <taxon>Glossina</taxon>
    </lineage>
</organism>
<reference evidence="3" key="1">
    <citation type="submission" date="2015-01" db="EMBL/GenBank/DDBJ databases">
        <authorList>
            <person name="Aksoy S."/>
            <person name="Warren W."/>
            <person name="Wilson R.K."/>
        </authorList>
    </citation>
    <scope>NUCLEOTIDE SEQUENCE [LARGE SCALE GENOMIC DNA]</scope>
    <source>
        <strain evidence="3">IAEA</strain>
    </source>
</reference>
<dbReference type="AlphaFoldDB" id="A0A1B0C6D5"/>
<dbReference type="Proteomes" id="UP000092460">
    <property type="component" value="Unassembled WGS sequence"/>
</dbReference>
<reference evidence="2" key="2">
    <citation type="submission" date="2020-05" db="UniProtKB">
        <authorList>
            <consortium name="EnsemblMetazoa"/>
        </authorList>
    </citation>
    <scope>IDENTIFICATION</scope>
    <source>
        <strain evidence="2">IAEA</strain>
    </source>
</reference>
<feature type="compositionally biased region" description="Low complexity" evidence="1">
    <location>
        <begin position="115"/>
        <end position="125"/>
    </location>
</feature>
<feature type="compositionally biased region" description="Low complexity" evidence="1">
    <location>
        <begin position="17"/>
        <end position="48"/>
    </location>
</feature>
<sequence length="125" mass="13287">MTRGNKLPKRYGQVPKSTAATLSSAPSSVGPPTTTSTATTSTIAGRSGALKPPDNCQPTFNALPTLSTATIPAVTPPSSAHSHSNHSNNFKNFITHQNSSIYNNNNHNLTKHQEQPAQLQQQLNN</sequence>
<dbReference type="VEuPathDB" id="VectorBase:GPPI050380"/>
<proteinExistence type="predicted"/>
<name>A0A1B0C6D5_9MUSC</name>
<evidence type="ECO:0000256" key="1">
    <source>
        <dbReference type="SAM" id="MobiDB-lite"/>
    </source>
</evidence>
<feature type="compositionally biased region" description="Polar residues" evidence="1">
    <location>
        <begin position="90"/>
        <end position="102"/>
    </location>
</feature>
<evidence type="ECO:0000313" key="3">
    <source>
        <dbReference type="Proteomes" id="UP000092460"/>
    </source>
</evidence>
<evidence type="ECO:0000313" key="2">
    <source>
        <dbReference type="EnsemblMetazoa" id="GPPI050380-PA"/>
    </source>
</evidence>
<keyword evidence="3" id="KW-1185">Reference proteome</keyword>
<dbReference type="EnsemblMetazoa" id="GPPI050380-RA">
    <property type="protein sequence ID" value="GPPI050380-PA"/>
    <property type="gene ID" value="GPPI050380"/>
</dbReference>
<protein>
    <submittedName>
        <fullName evidence="2">Uncharacterized protein</fullName>
    </submittedName>
</protein>
<feature type="region of interest" description="Disordered" evidence="1">
    <location>
        <begin position="71"/>
        <end position="125"/>
    </location>
</feature>
<feature type="compositionally biased region" description="Low complexity" evidence="1">
    <location>
        <begin position="78"/>
        <end position="89"/>
    </location>
</feature>
<dbReference type="EMBL" id="JXJN01026571">
    <property type="status" value="NOT_ANNOTATED_CDS"/>
    <property type="molecule type" value="Genomic_DNA"/>
</dbReference>
<feature type="region of interest" description="Disordered" evidence="1">
    <location>
        <begin position="1"/>
        <end position="58"/>
    </location>
</feature>